<proteinExistence type="predicted"/>
<evidence type="ECO:0000313" key="3">
    <source>
        <dbReference type="Proteomes" id="UP000297245"/>
    </source>
</evidence>
<feature type="region of interest" description="Disordered" evidence="1">
    <location>
        <begin position="504"/>
        <end position="532"/>
    </location>
</feature>
<dbReference type="Pfam" id="PF18759">
    <property type="entry name" value="Plavaka"/>
    <property type="match status" value="1"/>
</dbReference>
<dbReference type="EMBL" id="ML179063">
    <property type="protein sequence ID" value="THV03791.1"/>
    <property type="molecule type" value="Genomic_DNA"/>
</dbReference>
<dbReference type="OrthoDB" id="2687259at2759"/>
<organism evidence="2 3">
    <name type="scientific">Dendrothele bispora (strain CBS 962.96)</name>
    <dbReference type="NCBI Taxonomy" id="1314807"/>
    <lineage>
        <taxon>Eukaryota</taxon>
        <taxon>Fungi</taxon>
        <taxon>Dikarya</taxon>
        <taxon>Basidiomycota</taxon>
        <taxon>Agaricomycotina</taxon>
        <taxon>Agaricomycetes</taxon>
        <taxon>Agaricomycetidae</taxon>
        <taxon>Agaricales</taxon>
        <taxon>Agaricales incertae sedis</taxon>
        <taxon>Dendrothele</taxon>
    </lineage>
</organism>
<protein>
    <submittedName>
        <fullName evidence="2">Uncharacterized protein</fullName>
    </submittedName>
</protein>
<dbReference type="InterPro" id="IPR041078">
    <property type="entry name" value="Plavaka"/>
</dbReference>
<feature type="compositionally biased region" description="Basic and acidic residues" evidence="1">
    <location>
        <begin position="518"/>
        <end position="532"/>
    </location>
</feature>
<reference evidence="2 3" key="1">
    <citation type="journal article" date="2019" name="Nat. Ecol. Evol.">
        <title>Megaphylogeny resolves global patterns of mushroom evolution.</title>
        <authorList>
            <person name="Varga T."/>
            <person name="Krizsan K."/>
            <person name="Foldi C."/>
            <person name="Dima B."/>
            <person name="Sanchez-Garcia M."/>
            <person name="Sanchez-Ramirez S."/>
            <person name="Szollosi G.J."/>
            <person name="Szarkandi J.G."/>
            <person name="Papp V."/>
            <person name="Albert L."/>
            <person name="Andreopoulos W."/>
            <person name="Angelini C."/>
            <person name="Antonin V."/>
            <person name="Barry K.W."/>
            <person name="Bougher N.L."/>
            <person name="Buchanan P."/>
            <person name="Buyck B."/>
            <person name="Bense V."/>
            <person name="Catcheside P."/>
            <person name="Chovatia M."/>
            <person name="Cooper J."/>
            <person name="Damon W."/>
            <person name="Desjardin D."/>
            <person name="Finy P."/>
            <person name="Geml J."/>
            <person name="Haridas S."/>
            <person name="Hughes K."/>
            <person name="Justo A."/>
            <person name="Karasinski D."/>
            <person name="Kautmanova I."/>
            <person name="Kiss B."/>
            <person name="Kocsube S."/>
            <person name="Kotiranta H."/>
            <person name="LaButti K.M."/>
            <person name="Lechner B.E."/>
            <person name="Liimatainen K."/>
            <person name="Lipzen A."/>
            <person name="Lukacs Z."/>
            <person name="Mihaltcheva S."/>
            <person name="Morgado L.N."/>
            <person name="Niskanen T."/>
            <person name="Noordeloos M.E."/>
            <person name="Ohm R.A."/>
            <person name="Ortiz-Santana B."/>
            <person name="Ovrebo C."/>
            <person name="Racz N."/>
            <person name="Riley R."/>
            <person name="Savchenko A."/>
            <person name="Shiryaev A."/>
            <person name="Soop K."/>
            <person name="Spirin V."/>
            <person name="Szebenyi C."/>
            <person name="Tomsovsky M."/>
            <person name="Tulloss R.E."/>
            <person name="Uehling J."/>
            <person name="Grigoriev I.V."/>
            <person name="Vagvolgyi C."/>
            <person name="Papp T."/>
            <person name="Martin F.M."/>
            <person name="Miettinen O."/>
            <person name="Hibbett D.S."/>
            <person name="Nagy L.G."/>
        </authorList>
    </citation>
    <scope>NUCLEOTIDE SEQUENCE [LARGE SCALE GENOMIC DNA]</scope>
    <source>
        <strain evidence="2 3">CBS 962.96</strain>
    </source>
</reference>
<sequence>MAWFYNGHESKSLADLDNLVKDVIFSDDFQKEDLEGFSAKKVVKEMDEWIGPKSDLRVEDGWVEGSVEIPLPGEGVKKAEADAPKLKIDGIFYRKPLDVIQAVFQSERSQNFHYIPFKLFQRHESQPGNDSDDHVDIRLHHELYNSDAYIKEYEHIQIQQHERQLKDPKLAEEPEVENVPVGIMAWSDETHLTQFGDQSMWPIYIYFGNQSKYECAKPTSFAAHHLAYIPKLPSDVQDQYREKIGFPASSETLKHLKRELIQAIWSLILDPEFMHAYEHGILVKCGDVEKHQIRQLGMHWDRSRRINKARIDTEHRQNIIVNLRRWIFDYGYRIASQAIENTFSNRFYKFGTNFFLMFVPDVLHEIELGVWKAILTHLIRILFAYGNDTVQELDARYRQVPSYGRGTIRKIRSNASAMKHLAARDFEDMLQISIPVFEGLVPDHNKQIFGLLFDLCTFHCLAKFRLHSEDSLHMLDEWTTELGRSLRNFDDQVCKVYNTKEIPKETAARGRRNAQKSSTEKSKGKRKAVDTEPAHKSFNLSTYKIHALGHYVQFIHLYGTTDNYTTQIGELEHRRVKRFYARTNRTFKFVRQVTALERRKRIIESAKLHQQKLSSTSRVASKHSDPLTVISPKLHYKISEDTSVWTKPYILMNENPRDPAVQDFYLKLREHLYSRLSGKTENITIEDRDLIKLNHDRIYSHKVLRINYTTYDMRRSQDSINPRTHADVMVHSSDPEFPYWYARVLCIYHAEVMYDKLKPYRQMDFLWAGLEKKRTSSLHFVDAHEECAFGFIDPNDVVRAVHLIPAFHFGKTKSFMGPSNLGRRQSDNHEDWAKYYVNVFSDRDMFARFVPGLGLGHAPLEGEEGEMLIDAENENELMDYGYVEDEEVDNDDEVGLEDDEEPTNHDMEVLNTEGYGLL</sequence>
<gene>
    <name evidence="2" type="ORF">K435DRAFT_817173</name>
</gene>
<dbReference type="AlphaFoldDB" id="A0A4S8MMA7"/>
<evidence type="ECO:0000313" key="2">
    <source>
        <dbReference type="EMBL" id="THV03791.1"/>
    </source>
</evidence>
<evidence type="ECO:0000256" key="1">
    <source>
        <dbReference type="SAM" id="MobiDB-lite"/>
    </source>
</evidence>
<dbReference type="Proteomes" id="UP000297245">
    <property type="component" value="Unassembled WGS sequence"/>
</dbReference>
<accession>A0A4S8MMA7</accession>
<keyword evidence="3" id="KW-1185">Reference proteome</keyword>
<name>A0A4S8MMA7_DENBC</name>